<keyword evidence="5" id="KW-1185">Reference proteome</keyword>
<name>A0ABV5FA55_9FLAO</name>
<dbReference type="InterPro" id="IPR049053">
    <property type="entry name" value="AFCA-like_C"/>
</dbReference>
<dbReference type="Pfam" id="PF22124">
    <property type="entry name" value="Glyco_hydro_95_cat"/>
    <property type="match status" value="1"/>
</dbReference>
<feature type="domain" description="Alpha fucosidase A-like C-terminal" evidence="2">
    <location>
        <begin position="628"/>
        <end position="720"/>
    </location>
</feature>
<evidence type="ECO:0000259" key="3">
    <source>
        <dbReference type="Pfam" id="PF22124"/>
    </source>
</evidence>
<dbReference type="RefSeq" id="WP_379860533.1">
    <property type="nucleotide sequence ID" value="NZ_JBHMFC010000019.1"/>
</dbReference>
<dbReference type="EMBL" id="JBHMFC010000019">
    <property type="protein sequence ID" value="MFB9056335.1"/>
    <property type="molecule type" value="Genomic_DNA"/>
</dbReference>
<organism evidence="4 5">
    <name type="scientific">Mariniflexile ostreae</name>
    <dbReference type="NCBI Taxonomy" id="1520892"/>
    <lineage>
        <taxon>Bacteria</taxon>
        <taxon>Pseudomonadati</taxon>
        <taxon>Bacteroidota</taxon>
        <taxon>Flavobacteriia</taxon>
        <taxon>Flavobacteriales</taxon>
        <taxon>Flavobacteriaceae</taxon>
        <taxon>Mariniflexile</taxon>
    </lineage>
</organism>
<dbReference type="Pfam" id="PF21307">
    <property type="entry name" value="Glyco_hydro_95_C"/>
    <property type="match status" value="1"/>
</dbReference>
<sequence length="767" mass="87651">MKSFFSFYLKKLCFAMCLMVFIHSNAQLVDRIDWSKFLGQHDLVWEEIPMQWNEGAFTGNGQVGMMIYATMKENRIDFHMGRQDVTDHRGAPNKKTSMGVKGTDLYDFSRLDVGRMALFPVGKIKSASIRQDLWNAEVRGVIYTDLGEISFRAYTPYDRMMNVIEVSSTEKKNSKALDYKWQWLAGNPITPRVYAKPDHPTTLAYVPNPKPVITTDNGVSICTQALLAGGDYATAWAERKLKNRESTLYVAIANEVPAANVSAKVAVKTVKEAMASKTKTIESSHREWWHQYYKKSFITMPDTKMESFYWIQIYKMAASSRADGPALDLMGPFYKNTGWPSLWWNLNVQLTYWPFNTSNHLDIAQNFIHLIDTHFDYMVAHKSGSNLGDFAWATHNYWLYFKYKGDEEAIQNKWVPKAIKILEKYEAKMLRNDKGQIELKPMGSPEYLGFKSFKNTNYNLAILRWLLNGLIDSNVKFNTNQEGVIRWKQTLRDLIDYPVDEHGLMIGSDQSVDMSHRHYSHLLALYPLFQLNPDNPKDRALVEKSVVHWHKIENGSKLGGYAYTGAASLYAALSKGNEANKLLQRFLAGDIGRALLLPNTFYMEGNGLNPVIETPLSAAASIMELQLQSWGDKIRVFPAVPDSWQEASFQDLRAQGGFLVSASRREGKTEWVAIKSVSGQPCVLKVADWTHAIQISKGREVSIVKNSEHDFVIDLKKGESIWIAPKKIRQAEVMYITHLESEINQYGVKKGRNYSEIMEYEVPDYKY</sequence>
<comment type="caution">
    <text evidence="4">The sequence shown here is derived from an EMBL/GenBank/DDBJ whole genome shotgun (WGS) entry which is preliminary data.</text>
</comment>
<accession>A0ABV5FA55</accession>
<dbReference type="PANTHER" id="PTHR31084:SF0">
    <property type="entry name" value="ALPHA-L-FUCOSIDASE 2"/>
    <property type="match status" value="1"/>
</dbReference>
<feature type="signal peptide" evidence="1">
    <location>
        <begin position="1"/>
        <end position="26"/>
    </location>
</feature>
<evidence type="ECO:0000259" key="2">
    <source>
        <dbReference type="Pfam" id="PF21307"/>
    </source>
</evidence>
<evidence type="ECO:0000256" key="1">
    <source>
        <dbReference type="SAM" id="SignalP"/>
    </source>
</evidence>
<dbReference type="Proteomes" id="UP001589585">
    <property type="component" value="Unassembled WGS sequence"/>
</dbReference>
<dbReference type="InterPro" id="IPR054363">
    <property type="entry name" value="GH95_cat"/>
</dbReference>
<dbReference type="SUPFAM" id="SSF48208">
    <property type="entry name" value="Six-hairpin glycosidases"/>
    <property type="match status" value="1"/>
</dbReference>
<dbReference type="InterPro" id="IPR008928">
    <property type="entry name" value="6-hairpin_glycosidase_sf"/>
</dbReference>
<keyword evidence="1" id="KW-0732">Signal</keyword>
<feature type="chain" id="PRO_5046201031" evidence="1">
    <location>
        <begin position="27"/>
        <end position="767"/>
    </location>
</feature>
<feature type="domain" description="Glycosyl hydrolase family 95 catalytic" evidence="3">
    <location>
        <begin position="388"/>
        <end position="602"/>
    </location>
</feature>
<gene>
    <name evidence="4" type="ORF">ACFFU9_06210</name>
</gene>
<evidence type="ECO:0000313" key="4">
    <source>
        <dbReference type="EMBL" id="MFB9056335.1"/>
    </source>
</evidence>
<protein>
    <submittedName>
        <fullName evidence="4">Glycoside hydrolase family 95-like protein</fullName>
    </submittedName>
</protein>
<proteinExistence type="predicted"/>
<dbReference type="Gene3D" id="1.50.10.10">
    <property type="match status" value="2"/>
</dbReference>
<dbReference type="InterPro" id="IPR012341">
    <property type="entry name" value="6hp_glycosidase-like_sf"/>
</dbReference>
<dbReference type="PANTHER" id="PTHR31084">
    <property type="entry name" value="ALPHA-L-FUCOSIDASE 2"/>
    <property type="match status" value="1"/>
</dbReference>
<reference evidence="4 5" key="1">
    <citation type="submission" date="2024-09" db="EMBL/GenBank/DDBJ databases">
        <authorList>
            <person name="Sun Q."/>
            <person name="Mori K."/>
        </authorList>
    </citation>
    <scope>NUCLEOTIDE SEQUENCE [LARGE SCALE GENOMIC DNA]</scope>
    <source>
        <strain evidence="4 5">CECT 8622</strain>
    </source>
</reference>
<evidence type="ECO:0000313" key="5">
    <source>
        <dbReference type="Proteomes" id="UP001589585"/>
    </source>
</evidence>